<reference evidence="2" key="1">
    <citation type="submission" date="2022-08" db="EMBL/GenBank/DDBJ databases">
        <authorList>
            <person name="Tistechok S."/>
            <person name="Samborskyy M."/>
            <person name="Roman I."/>
        </authorList>
    </citation>
    <scope>NUCLEOTIDE SEQUENCE</scope>
    <source>
        <strain evidence="2">DSM 103496</strain>
    </source>
</reference>
<dbReference type="RefSeq" id="WP_259627638.1">
    <property type="nucleotide sequence ID" value="NZ_JANYMP010000022.1"/>
</dbReference>
<dbReference type="Proteomes" id="UP001141259">
    <property type="component" value="Unassembled WGS sequence"/>
</dbReference>
<protein>
    <submittedName>
        <fullName evidence="2">Uncharacterized protein</fullName>
    </submittedName>
</protein>
<gene>
    <name evidence="2" type="ORF">NZH93_35370</name>
</gene>
<evidence type="ECO:0000313" key="2">
    <source>
        <dbReference type="EMBL" id="MCS7482157.1"/>
    </source>
</evidence>
<comment type="caution">
    <text evidence="2">The sequence shown here is derived from an EMBL/GenBank/DDBJ whole genome shotgun (WGS) entry which is preliminary data.</text>
</comment>
<organism evidence="2 3">
    <name type="scientific">Umezawaea endophytica</name>
    <dbReference type="NCBI Taxonomy" id="1654476"/>
    <lineage>
        <taxon>Bacteria</taxon>
        <taxon>Bacillati</taxon>
        <taxon>Actinomycetota</taxon>
        <taxon>Actinomycetes</taxon>
        <taxon>Pseudonocardiales</taxon>
        <taxon>Pseudonocardiaceae</taxon>
        <taxon>Umezawaea</taxon>
    </lineage>
</organism>
<dbReference type="AlphaFoldDB" id="A0A9X2VTR2"/>
<evidence type="ECO:0000313" key="3">
    <source>
        <dbReference type="Proteomes" id="UP001141259"/>
    </source>
</evidence>
<proteinExistence type="predicted"/>
<feature type="compositionally biased region" description="Low complexity" evidence="1">
    <location>
        <begin position="39"/>
        <end position="64"/>
    </location>
</feature>
<dbReference type="EMBL" id="JANYMP010000022">
    <property type="protein sequence ID" value="MCS7482157.1"/>
    <property type="molecule type" value="Genomic_DNA"/>
</dbReference>
<sequence>MKFERKSATIISGAALVLVAAIGGGIAIGGGNDSPVAATTPVTTTANTTGASSSVPPSRSESTPAPVTPAAIETAAPVVQAVKHDQAGKAEATGELRLGMSEEEALATGLLTTRGSDDYLGCHTYSTTTFPDTERAVVISPTSGLARITHPSSYRTLEGIGVGSTAGDIRDTYVKASENRLGFTLFPSNESTGYFVFLLGGEGSPFLDTDVVQRVRTQLLGAECFLD</sequence>
<feature type="region of interest" description="Disordered" evidence="1">
    <location>
        <begin position="39"/>
        <end position="67"/>
    </location>
</feature>
<evidence type="ECO:0000256" key="1">
    <source>
        <dbReference type="SAM" id="MobiDB-lite"/>
    </source>
</evidence>
<name>A0A9X2VTR2_9PSEU</name>
<keyword evidence="3" id="KW-1185">Reference proteome</keyword>
<accession>A0A9X2VTR2</accession>